<name>A0A450VAC3_9GAMM</name>
<dbReference type="EMBL" id="CAADFG010000074">
    <property type="protein sequence ID" value="VFJ94614.1"/>
    <property type="molecule type" value="Genomic_DNA"/>
</dbReference>
<protein>
    <submittedName>
        <fullName evidence="3">Uncharacterized protein</fullName>
    </submittedName>
</protein>
<organism evidence="3">
    <name type="scientific">Candidatus Kentrum eta</name>
    <dbReference type="NCBI Taxonomy" id="2126337"/>
    <lineage>
        <taxon>Bacteria</taxon>
        <taxon>Pseudomonadati</taxon>
        <taxon>Pseudomonadota</taxon>
        <taxon>Gammaproteobacteria</taxon>
        <taxon>Candidatus Kentrum</taxon>
    </lineage>
</organism>
<gene>
    <name evidence="1" type="ORF">BECKH772A_GA0070896_100744</name>
    <name evidence="2" type="ORF">BECKH772B_GA0070898_100724</name>
    <name evidence="3" type="ORF">BECKH772C_GA0070978_100714</name>
</gene>
<proteinExistence type="predicted"/>
<dbReference type="AlphaFoldDB" id="A0A450VAC3"/>
<evidence type="ECO:0000313" key="1">
    <source>
        <dbReference type="EMBL" id="VFJ94614.1"/>
    </source>
</evidence>
<evidence type="ECO:0000313" key="3">
    <source>
        <dbReference type="EMBL" id="VFK01735.1"/>
    </source>
</evidence>
<dbReference type="EMBL" id="CAADFI010000072">
    <property type="protein sequence ID" value="VFJ95163.1"/>
    <property type="molecule type" value="Genomic_DNA"/>
</dbReference>
<accession>A0A450VAC3</accession>
<evidence type="ECO:0000313" key="2">
    <source>
        <dbReference type="EMBL" id="VFJ95163.1"/>
    </source>
</evidence>
<dbReference type="EMBL" id="CAADFJ010000071">
    <property type="protein sequence ID" value="VFK01735.1"/>
    <property type="molecule type" value="Genomic_DNA"/>
</dbReference>
<reference evidence="3" key="1">
    <citation type="submission" date="2019-02" db="EMBL/GenBank/DDBJ databases">
        <authorList>
            <person name="Gruber-Vodicka R. H."/>
            <person name="Seah K. B. B."/>
        </authorList>
    </citation>
    <scope>NUCLEOTIDE SEQUENCE</scope>
    <source>
        <strain evidence="3">BECK_SA2B12</strain>
        <strain evidence="1">BECK_SA2B15</strain>
        <strain evidence="2">BECK_SA2B20</strain>
    </source>
</reference>
<sequence>MDDATKFFLFFNETLEQFPEILRALVGEPGLAGVFGEIAKPLGQIDSIRIVDFAGQNGAASRLSELAEVSPRIVLNFLSKFQAAGFGDIIKKLGISNEWLEEFVEKKVGAPGDTSNGPTTDR</sequence>